<organism evidence="1 2">
    <name type="scientific">Actinomarinicola tropica</name>
    <dbReference type="NCBI Taxonomy" id="2789776"/>
    <lineage>
        <taxon>Bacteria</taxon>
        <taxon>Bacillati</taxon>
        <taxon>Actinomycetota</taxon>
        <taxon>Acidimicrobiia</taxon>
        <taxon>Acidimicrobiales</taxon>
        <taxon>Iamiaceae</taxon>
        <taxon>Actinomarinicola</taxon>
    </lineage>
</organism>
<dbReference type="Proteomes" id="UP000334019">
    <property type="component" value="Chromosome"/>
</dbReference>
<keyword evidence="2" id="KW-1185">Reference proteome</keyword>
<dbReference type="EMBL" id="CP045851">
    <property type="protein sequence ID" value="QGG96812.1"/>
    <property type="molecule type" value="Genomic_DNA"/>
</dbReference>
<name>A0A5Q2RPD7_9ACTN</name>
<gene>
    <name evidence="1" type="ORF">GH723_17860</name>
</gene>
<evidence type="ECO:0000313" key="1">
    <source>
        <dbReference type="EMBL" id="QGG96812.1"/>
    </source>
</evidence>
<sequence length="390" mass="40340">MTDELDILRSFRADVTGPDTDTMARIRTAVAERTTAAGGPRTAGTPDDAITSGEAPDLIYVLPSDGSSRCRRPWPALVAAAAALLILAGIVTWSTQGDDPSDGGIADTTGSLAPLGLDPAPDGYVLRQVVPPSAEPAPDEDRTGTWTFYGPDAPDDAPPHGIAVGRAGAVEDGFGLDERDDPDATRVEVGDGIGLLHLSDGEPVLEVERDGELYALMGRNVDTQTLLEAAATVSIDDGRRAVLDVSRLPNGWREHGHVAPARSRGTVVYAGGGAAADPLVVISWEPGGAERLELMRFLVDETAGDCAPCPAVDGHPTVAGSSAFAEAQGADVVAYLSWAAGGRVVSITGHGTTLGDLYTVAASLAETTWDELEAAMVPFDSDDGSQPQEP</sequence>
<dbReference type="AlphaFoldDB" id="A0A5Q2RPD7"/>
<protein>
    <submittedName>
        <fullName evidence="1">Uncharacterized protein</fullName>
    </submittedName>
</protein>
<dbReference type="KEGG" id="atq:GH723_17860"/>
<proteinExistence type="predicted"/>
<evidence type="ECO:0000313" key="2">
    <source>
        <dbReference type="Proteomes" id="UP000334019"/>
    </source>
</evidence>
<reference evidence="1 2" key="1">
    <citation type="submission" date="2019-11" db="EMBL/GenBank/DDBJ databases">
        <authorList>
            <person name="He Y."/>
        </authorList>
    </citation>
    <scope>NUCLEOTIDE SEQUENCE [LARGE SCALE GENOMIC DNA]</scope>
    <source>
        <strain evidence="1 2">SCSIO 58843</strain>
    </source>
</reference>
<dbReference type="RefSeq" id="WP_153760914.1">
    <property type="nucleotide sequence ID" value="NZ_CP045851.1"/>
</dbReference>
<accession>A0A5Q2RPD7</accession>